<dbReference type="OrthoDB" id="2177640at2759"/>
<evidence type="ECO:0000313" key="1">
    <source>
        <dbReference type="EMBL" id="RKO94295.1"/>
    </source>
</evidence>
<gene>
    <name evidence="1" type="ORF">BDK51DRAFT_42113</name>
</gene>
<dbReference type="InterPro" id="IPR023366">
    <property type="entry name" value="ATP_synth_asu-like_sf"/>
</dbReference>
<accession>A0A4P9WPN7</accession>
<sequence>MASSADILFENEFVGDTYKEVPEDKQNAYKKFFTAKEEKMKKSAQISAVQALNVKPAATNTALMDRKDVYRSKVSGVPLQFNQGPLDPVVEKANLVEKKRKIFFDSGDRDTDAYPDASDFVISCGRIFHNVKSIRLVSLEFPNVVKAIDTLKNNQLYWINIEDDSLDPPYPVYTATVSPGSYSLTTLQTELTTEMAIPFRNDGQVYSDGTFPIHHLFVVTVNLETDYVGFTSLVAQPCGQNPITTTGGSTLISLTQNNHGYVNGQLIYILGVVGILGGLQASDINGSFSITVIDENRFTFNVLVVATTTVTGGGTLVKTGREAPFQFLFGQNLYPLADIIGFPVENSFVTIGQTDPITANTKTITEIIPGENETSIICPDHRILPGDKVNLVNVNVTPSIYQNEKYNRIFTVYSVPSPDVFTIRYGTQHVSDISTAFVGTQTFQMYYPGHGFNRIVDITQIGPNLVQITTLFPHGFTSTSTVLLKQTNSVPNVDGFYKVILMPNSLDTFAIQSSNLSHPLSIVTPGFSGILSSDQIFYLTNVTSLGGFTTSDLNNVPFTVRDIIDENNFTFSGIYGLSQFAETGGGSGIRINSKIHGWRGTQSNNDTGSLYKPVRMSGDNYAFMCCPGLNSDSISNSGPVENILAKIFVSVIPGYVIFNDFDGSPIDFALPISTLKDFHFQIKAKDNSSVLFNGLDYSFGIELIELIQSTQDMSMNQTSRIMPPGSSKK</sequence>
<reference evidence="2" key="1">
    <citation type="journal article" date="2018" name="Nat. Microbiol.">
        <title>Leveraging single-cell genomics to expand the fungal tree of life.</title>
        <authorList>
            <person name="Ahrendt S.R."/>
            <person name="Quandt C.A."/>
            <person name="Ciobanu D."/>
            <person name="Clum A."/>
            <person name="Salamov A."/>
            <person name="Andreopoulos B."/>
            <person name="Cheng J.F."/>
            <person name="Woyke T."/>
            <person name="Pelin A."/>
            <person name="Henrissat B."/>
            <person name="Reynolds N.K."/>
            <person name="Benny G.L."/>
            <person name="Smith M.E."/>
            <person name="James T.Y."/>
            <person name="Grigoriev I.V."/>
        </authorList>
    </citation>
    <scope>NUCLEOTIDE SEQUENCE [LARGE SCALE GENOMIC DNA]</scope>
</reference>
<dbReference type="Gene3D" id="2.40.30.20">
    <property type="match status" value="1"/>
</dbReference>
<dbReference type="Proteomes" id="UP000269721">
    <property type="component" value="Unassembled WGS sequence"/>
</dbReference>
<protein>
    <submittedName>
        <fullName evidence="1">Uncharacterized protein</fullName>
    </submittedName>
</protein>
<evidence type="ECO:0000313" key="2">
    <source>
        <dbReference type="Proteomes" id="UP000269721"/>
    </source>
</evidence>
<keyword evidence="2" id="KW-1185">Reference proteome</keyword>
<name>A0A4P9WPN7_9FUNG</name>
<dbReference type="EMBL" id="KZ993946">
    <property type="protein sequence ID" value="RKO94295.1"/>
    <property type="molecule type" value="Genomic_DNA"/>
</dbReference>
<proteinExistence type="predicted"/>
<dbReference type="AlphaFoldDB" id="A0A4P9WPN7"/>
<organism evidence="1 2">
    <name type="scientific">Blyttiomyces helicus</name>
    <dbReference type="NCBI Taxonomy" id="388810"/>
    <lineage>
        <taxon>Eukaryota</taxon>
        <taxon>Fungi</taxon>
        <taxon>Fungi incertae sedis</taxon>
        <taxon>Chytridiomycota</taxon>
        <taxon>Chytridiomycota incertae sedis</taxon>
        <taxon>Chytridiomycetes</taxon>
        <taxon>Chytridiomycetes incertae sedis</taxon>
        <taxon>Blyttiomyces</taxon>
    </lineage>
</organism>